<feature type="compositionally biased region" description="Pro residues" evidence="24">
    <location>
        <begin position="24"/>
        <end position="34"/>
    </location>
</feature>
<dbReference type="FunFam" id="1.20.1070.10:FF:000014">
    <property type="entry name" value="Kappa-type opioid receptor 1"/>
    <property type="match status" value="1"/>
</dbReference>
<dbReference type="InterPro" id="IPR000276">
    <property type="entry name" value="GPCR_Rhodpsn"/>
</dbReference>
<feature type="transmembrane region" description="Helical" evidence="25">
    <location>
        <begin position="157"/>
        <end position="186"/>
    </location>
</feature>
<dbReference type="SUPFAM" id="SSF81321">
    <property type="entry name" value="Family A G protein-coupled receptor-like"/>
    <property type="match status" value="1"/>
</dbReference>
<keyword evidence="19 23" id="KW-0807">Transducer</keyword>
<reference evidence="27" key="2">
    <citation type="submission" date="2025-09" db="UniProtKB">
        <authorList>
            <consortium name="Ensembl"/>
        </authorList>
    </citation>
    <scope>IDENTIFICATION</scope>
</reference>
<reference evidence="27" key="1">
    <citation type="submission" date="2025-08" db="UniProtKB">
        <authorList>
            <consortium name="Ensembl"/>
        </authorList>
    </citation>
    <scope>IDENTIFICATION</scope>
</reference>
<keyword evidence="16" id="KW-1015">Disulfide bond</keyword>
<dbReference type="GO" id="GO:0005886">
    <property type="term" value="C:plasma membrane"/>
    <property type="evidence" value="ECO:0007669"/>
    <property type="project" value="UniProtKB-SubCell"/>
</dbReference>
<dbReference type="GO" id="GO:0043204">
    <property type="term" value="C:perikaryon"/>
    <property type="evidence" value="ECO:0007669"/>
    <property type="project" value="UniProtKB-SubCell"/>
</dbReference>
<evidence type="ECO:0000256" key="14">
    <source>
        <dbReference type="ARBA" id="ARBA00023136"/>
    </source>
</evidence>
<dbReference type="GO" id="GO:0031681">
    <property type="term" value="F:G-protein beta-subunit binding"/>
    <property type="evidence" value="ECO:0007669"/>
    <property type="project" value="TreeGrafter"/>
</dbReference>
<keyword evidence="15" id="KW-0564">Palmitate</keyword>
<name>A0A2K5QJZ0_CEBIM</name>
<evidence type="ECO:0000256" key="22">
    <source>
        <dbReference type="ARBA" id="ARBA00046479"/>
    </source>
</evidence>
<evidence type="ECO:0000256" key="9">
    <source>
        <dbReference type="ARBA" id="ARBA00022692"/>
    </source>
</evidence>
<evidence type="ECO:0000256" key="16">
    <source>
        <dbReference type="ARBA" id="ARBA00023157"/>
    </source>
</evidence>
<evidence type="ECO:0000256" key="5">
    <source>
        <dbReference type="ARBA" id="ARBA00004651"/>
    </source>
</evidence>
<keyword evidence="9 23" id="KW-0812">Transmembrane</keyword>
<dbReference type="AlphaFoldDB" id="A0A2K5QJZ0"/>
<dbReference type="Gene3D" id="1.20.1070.10">
    <property type="entry name" value="Rhodopsin 7-helix transmembrane proteins"/>
    <property type="match status" value="1"/>
</dbReference>
<dbReference type="GO" id="GO:0042923">
    <property type="term" value="F:neuropeptide binding"/>
    <property type="evidence" value="ECO:0007669"/>
    <property type="project" value="TreeGrafter"/>
</dbReference>
<keyword evidence="21" id="KW-0449">Lipoprotein</keyword>
<evidence type="ECO:0000313" key="27">
    <source>
        <dbReference type="Ensembl" id="ENSCCAP00000016213.1"/>
    </source>
</evidence>
<dbReference type="InterPro" id="IPR000105">
    <property type="entry name" value="Mu_opioid_rcpt"/>
</dbReference>
<dbReference type="Ensembl" id="ENSCCAT00000033663.1">
    <property type="protein sequence ID" value="ENSCCAP00000016213.1"/>
    <property type="gene ID" value="ENSCCAG00000025874.1"/>
</dbReference>
<dbReference type="PROSITE" id="PS50262">
    <property type="entry name" value="G_PROTEIN_RECEP_F1_2"/>
    <property type="match status" value="1"/>
</dbReference>
<dbReference type="OMA" id="IMATIRF"/>
<keyword evidence="10" id="KW-0967">Endosome</keyword>
<evidence type="ECO:0000256" key="17">
    <source>
        <dbReference type="ARBA" id="ARBA00023170"/>
    </source>
</evidence>
<dbReference type="PANTHER" id="PTHR24229:SF7">
    <property type="entry name" value="MU-TYPE OPIOID RECEPTOR"/>
    <property type="match status" value="1"/>
</dbReference>
<evidence type="ECO:0000256" key="23">
    <source>
        <dbReference type="RuleBase" id="RU000688"/>
    </source>
</evidence>
<dbReference type="GO" id="GO:0019233">
    <property type="term" value="P:sensory perception of pain"/>
    <property type="evidence" value="ECO:0007669"/>
    <property type="project" value="TreeGrafter"/>
</dbReference>
<evidence type="ECO:0000256" key="6">
    <source>
        <dbReference type="ARBA" id="ARBA00017401"/>
    </source>
</evidence>
<comment type="similarity">
    <text evidence="23">Belongs to the G-protein coupled receptor 1 family.</text>
</comment>
<dbReference type="Pfam" id="PF00001">
    <property type="entry name" value="7tm_1"/>
    <property type="match status" value="1"/>
</dbReference>
<evidence type="ECO:0000256" key="15">
    <source>
        <dbReference type="ARBA" id="ARBA00023139"/>
    </source>
</evidence>
<dbReference type="Proteomes" id="UP000233040">
    <property type="component" value="Unassembled WGS sequence"/>
</dbReference>
<protein>
    <recommendedName>
        <fullName evidence="6">Mu-type opioid receptor</fullName>
    </recommendedName>
</protein>
<dbReference type="PANTHER" id="PTHR24229">
    <property type="entry name" value="NEUROPEPTIDES RECEPTOR"/>
    <property type="match status" value="1"/>
</dbReference>
<dbReference type="GO" id="GO:0005768">
    <property type="term" value="C:endosome"/>
    <property type="evidence" value="ECO:0007669"/>
    <property type="project" value="UniProtKB-SubCell"/>
</dbReference>
<dbReference type="CDD" id="cd15090">
    <property type="entry name" value="7tmA_Mu_opioid_R"/>
    <property type="match status" value="1"/>
</dbReference>
<dbReference type="PROSITE" id="PS00237">
    <property type="entry name" value="G_PROTEIN_RECEP_F1_1"/>
    <property type="match status" value="1"/>
</dbReference>
<keyword evidence="20" id="KW-0966">Cell projection</keyword>
<evidence type="ECO:0000256" key="11">
    <source>
        <dbReference type="ARBA" id="ARBA00022843"/>
    </source>
</evidence>
<dbReference type="STRING" id="9516.ENSCCAP00000016213"/>
<dbReference type="GO" id="GO:0038047">
    <property type="term" value="F:morphine receptor activity"/>
    <property type="evidence" value="ECO:0007669"/>
    <property type="project" value="TreeGrafter"/>
</dbReference>
<dbReference type="InterPro" id="IPR001418">
    <property type="entry name" value="Opioid_rcpt"/>
</dbReference>
<dbReference type="GO" id="GO:0061358">
    <property type="term" value="P:negative regulation of Wnt protein secretion"/>
    <property type="evidence" value="ECO:0007669"/>
    <property type="project" value="Ensembl"/>
</dbReference>
<gene>
    <name evidence="27" type="primary">OPRM1</name>
</gene>
<evidence type="ECO:0000256" key="21">
    <source>
        <dbReference type="ARBA" id="ARBA00023288"/>
    </source>
</evidence>
<feature type="transmembrane region" description="Helical" evidence="25">
    <location>
        <begin position="409"/>
        <end position="431"/>
    </location>
</feature>
<dbReference type="PRINTS" id="PR00537">
    <property type="entry name" value="MUOPIOIDR"/>
</dbReference>
<dbReference type="GO" id="GO:0004979">
    <property type="term" value="F:beta-endorphin receptor activity"/>
    <property type="evidence" value="ECO:0007669"/>
    <property type="project" value="Ensembl"/>
</dbReference>
<dbReference type="GO" id="GO:0030424">
    <property type="term" value="C:axon"/>
    <property type="evidence" value="ECO:0007669"/>
    <property type="project" value="UniProtKB-SubCell"/>
</dbReference>
<evidence type="ECO:0000256" key="12">
    <source>
        <dbReference type="ARBA" id="ARBA00022989"/>
    </source>
</evidence>
<keyword evidence="17 23" id="KW-0675">Receptor</keyword>
<evidence type="ECO:0000256" key="13">
    <source>
        <dbReference type="ARBA" id="ARBA00023040"/>
    </source>
</evidence>
<accession>A0A2K5QJZ0</accession>
<dbReference type="GO" id="GO:0048149">
    <property type="term" value="P:behavioral response to ethanol"/>
    <property type="evidence" value="ECO:0007669"/>
    <property type="project" value="Ensembl"/>
</dbReference>
<feature type="region of interest" description="Disordered" evidence="24">
    <location>
        <begin position="1"/>
        <end position="43"/>
    </location>
</feature>
<dbReference type="PRINTS" id="PR00384">
    <property type="entry name" value="OPIOIDR"/>
</dbReference>
<keyword evidence="12 25" id="KW-1133">Transmembrane helix</keyword>
<feature type="transmembrane region" description="Helical" evidence="25">
    <location>
        <begin position="198"/>
        <end position="220"/>
    </location>
</feature>
<evidence type="ECO:0000256" key="18">
    <source>
        <dbReference type="ARBA" id="ARBA00023180"/>
    </source>
</evidence>
<feature type="transmembrane region" description="Helical" evidence="25">
    <location>
        <begin position="370"/>
        <end position="394"/>
    </location>
</feature>
<keyword evidence="8" id="KW-0597">Phosphoprotein</keyword>
<dbReference type="GO" id="GO:0080135">
    <property type="term" value="P:regulation of cellular response to stress"/>
    <property type="evidence" value="ECO:0007669"/>
    <property type="project" value="Ensembl"/>
</dbReference>
<comment type="subunit">
    <text evidence="22">Forms homooligomers and heterooligomers with other GPCRs, such as OPRD1, OPRK1, OPRL1, NPFFR2, ADRA2A, SSTR2, CNR1 and CCR5 (probably in dimeric forms). Interacts with heterotrimeric G proteins; interaction with a heterotrimeric complex containing GNAI1, GNB1 and GNG2 stabilizes the active conformation of the receptor and increases its affinity for endomorphin-2, the synthetic opioid peptide DAMGO and for morphinan agonists. Interacts with PPL; the interaction disrupts agonist-mediated G-protein activation. Interacts (via C-terminus) with DNAJB4 (via C-terminus). Interacts with calmodulin; the interaction inhibits the constitutive activity of OPRM1; it abolishes basal and attenuates agonist-stimulated G-protein coupling. Interacts with FLNA, PLD2, RANBP9 and WLS and GPM6A. Interacts with RTP4. Interacts with SYP and GNAS. Interacts with RGS9, RGS17, RGS20, RGS4, PPP1R9B and HINT1.</text>
</comment>
<keyword evidence="13 23" id="KW-0297">G-protein coupled receptor</keyword>
<proteinExistence type="inferred from homology"/>
<dbReference type="GO" id="GO:0030425">
    <property type="term" value="C:dendrite"/>
    <property type="evidence" value="ECO:0007669"/>
    <property type="project" value="UniProtKB-SubCell"/>
</dbReference>
<evidence type="ECO:0000256" key="8">
    <source>
        <dbReference type="ARBA" id="ARBA00022553"/>
    </source>
</evidence>
<evidence type="ECO:0000256" key="19">
    <source>
        <dbReference type="ARBA" id="ARBA00023224"/>
    </source>
</evidence>
<evidence type="ECO:0000256" key="2">
    <source>
        <dbReference type="ARBA" id="ARBA00004279"/>
    </source>
</evidence>
<evidence type="ECO:0000256" key="4">
    <source>
        <dbReference type="ARBA" id="ARBA00004489"/>
    </source>
</evidence>
<dbReference type="GeneTree" id="ENSGT00940000158236"/>
<evidence type="ECO:0000313" key="28">
    <source>
        <dbReference type="Proteomes" id="UP000233040"/>
    </source>
</evidence>
<comment type="subcellular location">
    <subcellularLocation>
        <location evidence="5">Cell membrane</location>
        <topology evidence="5">Multi-pass membrane protein</topology>
    </subcellularLocation>
    <subcellularLocation>
        <location evidence="4">Cell projection</location>
        <location evidence="4">Axon</location>
    </subcellularLocation>
    <subcellularLocation>
        <location evidence="2">Cell projection</location>
        <location evidence="2">Dendrite</location>
    </subcellularLocation>
    <subcellularLocation>
        <location evidence="1">Endosome</location>
    </subcellularLocation>
    <subcellularLocation>
        <location evidence="3">Perikaryon</location>
    </subcellularLocation>
</comment>
<evidence type="ECO:0000256" key="20">
    <source>
        <dbReference type="ARBA" id="ARBA00023273"/>
    </source>
</evidence>
<keyword evidence="7" id="KW-1003">Cell membrane</keyword>
<feature type="transmembrane region" description="Helical" evidence="25">
    <location>
        <begin position="323"/>
        <end position="349"/>
    </location>
</feature>
<dbReference type="PRINTS" id="PR00237">
    <property type="entry name" value="GPCRRHODOPSN"/>
</dbReference>
<evidence type="ECO:0000256" key="10">
    <source>
        <dbReference type="ARBA" id="ARBA00022753"/>
    </source>
</evidence>
<keyword evidence="28" id="KW-1185">Reference proteome</keyword>
<evidence type="ECO:0000256" key="3">
    <source>
        <dbReference type="ARBA" id="ARBA00004484"/>
    </source>
</evidence>
<keyword evidence="11" id="KW-0832">Ubl conjugation</keyword>
<keyword evidence="18" id="KW-0325">Glycoprotein</keyword>
<keyword evidence="14 25" id="KW-0472">Membrane</keyword>
<evidence type="ECO:0000256" key="25">
    <source>
        <dbReference type="SAM" id="Phobius"/>
    </source>
</evidence>
<evidence type="ECO:0000256" key="1">
    <source>
        <dbReference type="ARBA" id="ARBA00004177"/>
    </source>
</evidence>
<dbReference type="InterPro" id="IPR017452">
    <property type="entry name" value="GPCR_Rhodpsn_7TM"/>
</dbReference>
<feature type="domain" description="G-protein coupled receptors family 1 profile" evidence="26">
    <location>
        <begin position="177"/>
        <end position="428"/>
    </location>
</feature>
<feature type="transmembrane region" description="Helical" evidence="25">
    <location>
        <begin position="281"/>
        <end position="298"/>
    </location>
</feature>
<dbReference type="GO" id="GO:0001965">
    <property type="term" value="F:G-protein alpha-subunit binding"/>
    <property type="evidence" value="ECO:0007669"/>
    <property type="project" value="Ensembl"/>
</dbReference>
<sequence>MCLHGRVPSEETDSLDRFAQNPPLFSPPSPPPPRGVGDERMSDAQLGPLRLTLLSELWQRRKEAAEALGTRKVLVLLAPSHCGARPAVSTMDSSAVPANASNCTDPLAPSTCSPAPSPGSWVNLSRLDGNLSDPCGPNRTDLGGSDSPCPPTGSPSMITAITIMALYSIVCVVGLFGNFLVMYVIVRYTKMKTATNIYIFNLALADALATSTLPFQSVNYLMGTWPFGTILCKIVISIDYYNMFTSIFTLCTMSVDRYIAVCHPVKALDFRTPRNAKIVNVCNWIISSAIGLPVMFMATTKYRQGSIDCTLTFSHPTWYWENLLKICVFIFAFIMPVLIITVCYGLMILRLKSVRMLSGSKEKDRNLRRITRMVLVVVAVFIVCWTPIHIYVIIKALVTIPETTFQTVSWHFCIALGYTNSCLNPVLYAFLDENFKRCFREFCIPTPSAIEQQNSARIRQNTRDHPSTANTVDRTNHQLENLEAETSPLP</sequence>
<evidence type="ECO:0000259" key="26">
    <source>
        <dbReference type="PROSITE" id="PS50262"/>
    </source>
</evidence>
<evidence type="ECO:0000256" key="7">
    <source>
        <dbReference type="ARBA" id="ARBA00022475"/>
    </source>
</evidence>
<evidence type="ECO:0000256" key="24">
    <source>
        <dbReference type="SAM" id="MobiDB-lite"/>
    </source>
</evidence>
<organism evidence="27 28">
    <name type="scientific">Cebus imitator</name>
    <name type="common">Panamanian white-faced capuchin</name>
    <name type="synonym">Cebus capucinus imitator</name>
    <dbReference type="NCBI Taxonomy" id="2715852"/>
    <lineage>
        <taxon>Eukaryota</taxon>
        <taxon>Metazoa</taxon>
        <taxon>Chordata</taxon>
        <taxon>Craniata</taxon>
        <taxon>Vertebrata</taxon>
        <taxon>Euteleostomi</taxon>
        <taxon>Mammalia</taxon>
        <taxon>Eutheria</taxon>
        <taxon>Euarchontoglires</taxon>
        <taxon>Primates</taxon>
        <taxon>Haplorrhini</taxon>
        <taxon>Platyrrhini</taxon>
        <taxon>Cebidae</taxon>
        <taxon>Cebinae</taxon>
        <taxon>Cebus</taxon>
    </lineage>
</organism>